<dbReference type="SMART" id="SM00062">
    <property type="entry name" value="PBPb"/>
    <property type="match status" value="1"/>
</dbReference>
<keyword evidence="4" id="KW-1185">Reference proteome</keyword>
<dbReference type="InterPro" id="IPR001638">
    <property type="entry name" value="Solute-binding_3/MltF_N"/>
</dbReference>
<evidence type="ECO:0000256" key="1">
    <source>
        <dbReference type="ARBA" id="ARBA00022729"/>
    </source>
</evidence>
<proteinExistence type="predicted"/>
<evidence type="ECO:0000313" key="3">
    <source>
        <dbReference type="EMBL" id="PVZ09851.1"/>
    </source>
</evidence>
<dbReference type="GeneID" id="94550822"/>
<evidence type="ECO:0000259" key="2">
    <source>
        <dbReference type="SMART" id="SM00062"/>
    </source>
</evidence>
<reference evidence="3 4" key="1">
    <citation type="submission" date="2018-04" db="EMBL/GenBank/DDBJ databases">
        <title>Genomic Encyclopedia of Type Strains, Phase IV (KMG-IV): sequencing the most valuable type-strain genomes for metagenomic binning, comparative biology and taxonomic classification.</title>
        <authorList>
            <person name="Goeker M."/>
        </authorList>
    </citation>
    <scope>NUCLEOTIDE SEQUENCE [LARGE SCALE GENOMIC DNA]</scope>
    <source>
        <strain evidence="3 4">DSM 28520</strain>
    </source>
</reference>
<accession>A0A2U1FCC2</accession>
<dbReference type="RefSeq" id="WP_116679353.1">
    <property type="nucleotide sequence ID" value="NZ_QEKY01000008.1"/>
</dbReference>
<dbReference type="Pfam" id="PF00497">
    <property type="entry name" value="SBP_bac_3"/>
    <property type="match status" value="1"/>
</dbReference>
<dbReference type="Gene3D" id="3.40.190.10">
    <property type="entry name" value="Periplasmic binding protein-like II"/>
    <property type="match status" value="2"/>
</dbReference>
<dbReference type="PANTHER" id="PTHR35936:SF19">
    <property type="entry name" value="AMINO-ACID-BINDING PROTEIN YXEM-RELATED"/>
    <property type="match status" value="1"/>
</dbReference>
<dbReference type="CDD" id="cd01009">
    <property type="entry name" value="PBP2_YfhD_N"/>
    <property type="match status" value="1"/>
</dbReference>
<dbReference type="EMBL" id="QEKY01000008">
    <property type="protein sequence ID" value="PVZ09851.1"/>
    <property type="molecule type" value="Genomic_DNA"/>
</dbReference>
<dbReference type="PANTHER" id="PTHR35936">
    <property type="entry name" value="MEMBRANE-BOUND LYTIC MUREIN TRANSGLYCOSYLASE F"/>
    <property type="match status" value="1"/>
</dbReference>
<organism evidence="3 4">
    <name type="scientific">Porphyromonas loveana</name>
    <dbReference type="NCBI Taxonomy" id="1884669"/>
    <lineage>
        <taxon>Bacteria</taxon>
        <taxon>Pseudomonadati</taxon>
        <taxon>Bacteroidota</taxon>
        <taxon>Bacteroidia</taxon>
        <taxon>Bacteroidales</taxon>
        <taxon>Porphyromonadaceae</taxon>
        <taxon>Porphyromonas</taxon>
    </lineage>
</organism>
<dbReference type="OrthoDB" id="1099384at2"/>
<keyword evidence="1" id="KW-0732">Signal</keyword>
<feature type="domain" description="Solute-binding protein family 3/N-terminal" evidence="2">
    <location>
        <begin position="50"/>
        <end position="272"/>
    </location>
</feature>
<dbReference type="AlphaFoldDB" id="A0A2U1FCC2"/>
<sequence>MKKQILLYGVLLASVLVLMASLRHCVSNRSDQETHIDSLRDYAAIREEGVMRIIAQYNERDYYVGQDSTAGFVYDLARQLSKISGIRIEISLEKNWKESLESLHRGNCDIIAQDIPLTAVTDTTRYRFLDLVHPGRLFLVQRQSDSLVSQQIDLAGRTVTIPEASPTRLFISHLSEEIGDSIFVRTDPTYSSEQLAMMVASGDIDYTICNEREAKVLAKLLSGIDCSTPLSFGLRQAWLVRRGSVALCDSLNGWMDRLRQNGELQRLYERYY</sequence>
<gene>
    <name evidence="3" type="ORF">C7382_10840</name>
</gene>
<name>A0A2U1FCC2_9PORP</name>
<comment type="caution">
    <text evidence="3">The sequence shown here is derived from an EMBL/GenBank/DDBJ whole genome shotgun (WGS) entry which is preliminary data.</text>
</comment>
<dbReference type="SUPFAM" id="SSF53850">
    <property type="entry name" value="Periplasmic binding protein-like II"/>
    <property type="match status" value="1"/>
</dbReference>
<evidence type="ECO:0000313" key="4">
    <source>
        <dbReference type="Proteomes" id="UP000245462"/>
    </source>
</evidence>
<dbReference type="Proteomes" id="UP000245462">
    <property type="component" value="Unassembled WGS sequence"/>
</dbReference>
<protein>
    <submittedName>
        <fullName evidence="3">Extracellular solute-binding protein (Family 3)</fullName>
    </submittedName>
</protein>